<dbReference type="Gene3D" id="1.10.10.60">
    <property type="entry name" value="Homeodomain-like"/>
    <property type="match status" value="1"/>
</dbReference>
<evidence type="ECO:0000313" key="6">
    <source>
        <dbReference type="Proteomes" id="UP000074914"/>
    </source>
</evidence>
<dbReference type="InterPro" id="IPR009057">
    <property type="entry name" value="Homeodomain-like_sf"/>
</dbReference>
<keyword evidence="3" id="KW-0804">Transcription</keyword>
<dbReference type="EMBL" id="CP013236">
    <property type="protein sequence ID" value="AMP13544.1"/>
    <property type="molecule type" value="Genomic_DNA"/>
</dbReference>
<evidence type="ECO:0000259" key="4">
    <source>
        <dbReference type="PROSITE" id="PS01124"/>
    </source>
</evidence>
<evidence type="ECO:0000313" key="5">
    <source>
        <dbReference type="EMBL" id="AMP13544.1"/>
    </source>
</evidence>
<dbReference type="InterPro" id="IPR029062">
    <property type="entry name" value="Class_I_gatase-like"/>
</dbReference>
<name>A0ABN4M6X2_9BURK</name>
<dbReference type="SUPFAM" id="SSF52317">
    <property type="entry name" value="Class I glutamine amidotransferase-like"/>
    <property type="match status" value="1"/>
</dbReference>
<accession>A0ABN4M6X2</accession>
<dbReference type="SUPFAM" id="SSF46689">
    <property type="entry name" value="Homeodomain-like"/>
    <property type="match status" value="2"/>
</dbReference>
<dbReference type="InterPro" id="IPR052158">
    <property type="entry name" value="INH-QAR"/>
</dbReference>
<dbReference type="Pfam" id="PF01965">
    <property type="entry name" value="DJ-1_PfpI"/>
    <property type="match status" value="1"/>
</dbReference>
<dbReference type="Proteomes" id="UP000074914">
    <property type="component" value="Chromosome"/>
</dbReference>
<dbReference type="PANTHER" id="PTHR43130:SF3">
    <property type="entry name" value="HTH-TYPE TRANSCRIPTIONAL REGULATOR RV1931C"/>
    <property type="match status" value="1"/>
</dbReference>
<dbReference type="PANTHER" id="PTHR43130">
    <property type="entry name" value="ARAC-FAMILY TRANSCRIPTIONAL REGULATOR"/>
    <property type="match status" value="1"/>
</dbReference>
<evidence type="ECO:0000256" key="1">
    <source>
        <dbReference type="ARBA" id="ARBA00023015"/>
    </source>
</evidence>
<gene>
    <name evidence="5" type="ORF">CPter291_1268</name>
</gene>
<keyword evidence="1" id="KW-0805">Transcription regulation</keyword>
<proteinExistence type="predicted"/>
<sequence>MTNSIDMALLAFDGMQILDITGPAAVFAAANDACGRLFYRVHILSAAGGPVQSNSAVSIFTVAIRDLPPHSVHTLLLVGGDESGLRQLAATPPVRTWVLATTAVAQRFGSVCSGALVLGNFGLLDGKRVTTHWNSGAALTQQNPAAKVDMSALYIEDGRVWTSAGVTTGIDMCLAMVERDLGSAVAHAVAQRLVLYARRPGYQSQFSPVLSAQARAGRPFSELVEWMKNNLTETLDVPELAARVAMSGRSFHRKFTNAIGETPGRFVETLRLDHSRHLLAAKLSLKEIAARTGFSTAAQFTKAFERRFGVTPGLFRELHR</sequence>
<dbReference type="InterPro" id="IPR018060">
    <property type="entry name" value="HTH_AraC"/>
</dbReference>
<dbReference type="SMART" id="SM00342">
    <property type="entry name" value="HTH_ARAC"/>
    <property type="match status" value="1"/>
</dbReference>
<keyword evidence="6" id="KW-1185">Reference proteome</keyword>
<dbReference type="Pfam" id="PF12833">
    <property type="entry name" value="HTH_18"/>
    <property type="match status" value="1"/>
</dbReference>
<dbReference type="Gene3D" id="3.40.50.880">
    <property type="match status" value="1"/>
</dbReference>
<feature type="domain" description="HTH araC/xylS-type" evidence="4">
    <location>
        <begin position="221"/>
        <end position="318"/>
    </location>
</feature>
<dbReference type="RefSeq" id="WP_062112833.1">
    <property type="nucleotide sequence ID" value="NZ_CP013236.1"/>
</dbReference>
<reference evidence="5 6" key="1">
    <citation type="submission" date="2015-11" db="EMBL/GenBank/DDBJ databases">
        <title>Exploring the genomic traits of fungus-feeding bacterial genus Collimonas.</title>
        <authorList>
            <person name="Song C."/>
            <person name="Schmidt R."/>
            <person name="de Jager V."/>
            <person name="Krzyzanowska D."/>
            <person name="Jongedijk E."/>
            <person name="Cankar K."/>
            <person name="Beekwilder J."/>
            <person name="van Veen A."/>
            <person name="de Boer W."/>
            <person name="van Veen J.A."/>
            <person name="Garbeva P."/>
        </authorList>
    </citation>
    <scope>NUCLEOTIDE SEQUENCE [LARGE SCALE GENOMIC DNA]</scope>
    <source>
        <strain evidence="5 6">Ter291</strain>
    </source>
</reference>
<dbReference type="InterPro" id="IPR002818">
    <property type="entry name" value="DJ-1/PfpI"/>
</dbReference>
<organism evidence="5 6">
    <name type="scientific">Collimonas pratensis</name>
    <dbReference type="NCBI Taxonomy" id="279113"/>
    <lineage>
        <taxon>Bacteria</taxon>
        <taxon>Pseudomonadati</taxon>
        <taxon>Pseudomonadota</taxon>
        <taxon>Betaproteobacteria</taxon>
        <taxon>Burkholderiales</taxon>
        <taxon>Oxalobacteraceae</taxon>
        <taxon>Collimonas</taxon>
    </lineage>
</organism>
<evidence type="ECO:0000256" key="3">
    <source>
        <dbReference type="ARBA" id="ARBA00023163"/>
    </source>
</evidence>
<protein>
    <submittedName>
        <fullName evidence="5">Bacterial regulatory helix-turn-helix s, AraC family protein</fullName>
    </submittedName>
</protein>
<dbReference type="PRINTS" id="PR00032">
    <property type="entry name" value="HTHARAC"/>
</dbReference>
<dbReference type="InterPro" id="IPR020449">
    <property type="entry name" value="Tscrpt_reg_AraC-type_HTH"/>
</dbReference>
<dbReference type="CDD" id="cd03137">
    <property type="entry name" value="GATase1_AraC_1"/>
    <property type="match status" value="1"/>
</dbReference>
<keyword evidence="2" id="KW-0238">DNA-binding</keyword>
<evidence type="ECO:0000256" key="2">
    <source>
        <dbReference type="ARBA" id="ARBA00023125"/>
    </source>
</evidence>
<dbReference type="PROSITE" id="PS00041">
    <property type="entry name" value="HTH_ARAC_FAMILY_1"/>
    <property type="match status" value="1"/>
</dbReference>
<dbReference type="PROSITE" id="PS01124">
    <property type="entry name" value="HTH_ARAC_FAMILY_2"/>
    <property type="match status" value="1"/>
</dbReference>
<dbReference type="InterPro" id="IPR018062">
    <property type="entry name" value="HTH_AraC-typ_CS"/>
</dbReference>